<reference evidence="2" key="1">
    <citation type="journal article" date="2008" name="Nat. Genet.">
        <title>The Pristionchus pacificus genome provides a unique perspective on nematode lifestyle and parasitism.</title>
        <authorList>
            <person name="Dieterich C."/>
            <person name="Clifton S.W."/>
            <person name="Schuster L.N."/>
            <person name="Chinwalla A."/>
            <person name="Delehaunty K."/>
            <person name="Dinkelacker I."/>
            <person name="Fulton L."/>
            <person name="Fulton R."/>
            <person name="Godfrey J."/>
            <person name="Minx P."/>
            <person name="Mitreva M."/>
            <person name="Roeseler W."/>
            <person name="Tian H."/>
            <person name="Witte H."/>
            <person name="Yang S.P."/>
            <person name="Wilson R.K."/>
            <person name="Sommer R.J."/>
        </authorList>
    </citation>
    <scope>NUCLEOTIDE SEQUENCE [LARGE SCALE GENOMIC DNA]</scope>
    <source>
        <strain evidence="2">PS312</strain>
    </source>
</reference>
<dbReference type="AlphaFoldDB" id="A0A2A6D2Z5"/>
<dbReference type="EnsemblMetazoa" id="PPA42429.1">
    <property type="protein sequence ID" value="PPA42429.1"/>
    <property type="gene ID" value="WBGene00280798"/>
</dbReference>
<dbReference type="Proteomes" id="UP000005239">
    <property type="component" value="Unassembled WGS sequence"/>
</dbReference>
<dbReference type="PANTHER" id="PTHR33845:SF1">
    <property type="entry name" value="C2H2-TYPE DOMAIN-CONTAINING PROTEIN"/>
    <property type="match status" value="1"/>
</dbReference>
<name>A0A2A6D2Z5_PRIPA</name>
<sequence length="284" mass="31569">MPTNGHERTIQDSQLRCTCLILESMLFNIRIQTSQSVTTTIEMALKGVAIMGIHTVNIRSDNAAYYHCAGTIGTMPSLSKSTGVTVKSWIFSEVSNGKGSADRVTANCKSKMRRLINSGMDMENQNDLITLLEATPLLKGLSFYLFDIFDSPTPQTPSKIDRITDYSHFEYEEDGVTAWKYRGIGEGILFKDDLHSNTLPYKIVRSGGFLPNEDSAAWDPIKIRQGQRATFWHYDPKNIASRGVEEVEIDESAVDSDAATPTEGRDGLLFTCWCGASYVRHGDC</sequence>
<evidence type="ECO:0000313" key="1">
    <source>
        <dbReference type="EnsemblMetazoa" id="PPA42429.1"/>
    </source>
</evidence>
<protein>
    <submittedName>
        <fullName evidence="1">Uncharacterized protein</fullName>
    </submittedName>
</protein>
<evidence type="ECO:0000313" key="2">
    <source>
        <dbReference type="Proteomes" id="UP000005239"/>
    </source>
</evidence>
<gene>
    <name evidence="1" type="primary">WBGene00280798</name>
</gene>
<accession>A0A2A6D2Z5</accession>
<reference evidence="1" key="2">
    <citation type="submission" date="2022-06" db="UniProtKB">
        <authorList>
            <consortium name="EnsemblMetazoa"/>
        </authorList>
    </citation>
    <scope>IDENTIFICATION</scope>
    <source>
        <strain evidence="1">PS312</strain>
    </source>
</reference>
<proteinExistence type="predicted"/>
<dbReference type="OrthoDB" id="10066001at2759"/>
<organism evidence="1 2">
    <name type="scientific">Pristionchus pacificus</name>
    <name type="common">Parasitic nematode worm</name>
    <dbReference type="NCBI Taxonomy" id="54126"/>
    <lineage>
        <taxon>Eukaryota</taxon>
        <taxon>Metazoa</taxon>
        <taxon>Ecdysozoa</taxon>
        <taxon>Nematoda</taxon>
        <taxon>Chromadorea</taxon>
        <taxon>Rhabditida</taxon>
        <taxon>Rhabditina</taxon>
        <taxon>Diplogasteromorpha</taxon>
        <taxon>Diplogasteroidea</taxon>
        <taxon>Neodiplogasteridae</taxon>
        <taxon>Pristionchus</taxon>
    </lineage>
</organism>
<accession>A0A8R1UZH9</accession>
<keyword evidence="2" id="KW-1185">Reference proteome</keyword>
<dbReference type="PANTHER" id="PTHR33845">
    <property type="entry name" value="C2H2-TYPE DOMAIN-CONTAINING PROTEIN"/>
    <property type="match status" value="1"/>
</dbReference>